<dbReference type="EC" id="7.5.2.11" evidence="10"/>
<dbReference type="Proteomes" id="UP000281372">
    <property type="component" value="Unassembled WGS sequence"/>
</dbReference>
<evidence type="ECO:0000313" key="15">
    <source>
        <dbReference type="Proteomes" id="UP000281372"/>
    </source>
</evidence>
<comment type="similarity">
    <text evidence="10">Belongs to the ABC transporter superfamily.</text>
</comment>
<proteinExistence type="inferred from homology"/>
<dbReference type="GO" id="GO:0005524">
    <property type="term" value="F:ATP binding"/>
    <property type="evidence" value="ECO:0007669"/>
    <property type="project" value="UniProtKB-UniRule"/>
</dbReference>
<dbReference type="CDD" id="cd03216">
    <property type="entry name" value="ABC_Carb_Monos_I"/>
    <property type="match status" value="1"/>
</dbReference>
<evidence type="ECO:0000313" key="13">
    <source>
        <dbReference type="EMBL" id="RMN42482.1"/>
    </source>
</evidence>
<dbReference type="EMBL" id="LJPX01000169">
    <property type="protein sequence ID" value="KPW77782.1"/>
    <property type="molecule type" value="Genomic_DNA"/>
</dbReference>
<dbReference type="Pfam" id="PF00005">
    <property type="entry name" value="ABC_tran"/>
    <property type="match status" value="2"/>
</dbReference>
<reference evidence="12 14" key="1">
    <citation type="submission" date="2015-09" db="EMBL/GenBank/DDBJ databases">
        <title>Genome announcement of multiple Pseudomonas syringae strains.</title>
        <authorList>
            <person name="Thakur S."/>
            <person name="Wang P.W."/>
            <person name="Gong Y."/>
            <person name="Weir B.S."/>
            <person name="Guttman D.S."/>
        </authorList>
    </citation>
    <scope>NUCLEOTIDE SEQUENCE [LARGE SCALE GENOMIC DNA]</scope>
    <source>
        <strain evidence="12 14">ICMP2823</strain>
    </source>
</reference>
<dbReference type="Gene3D" id="3.40.50.300">
    <property type="entry name" value="P-loop containing nucleotide triphosphate hydrolases"/>
    <property type="match status" value="2"/>
</dbReference>
<dbReference type="InterPro" id="IPR017871">
    <property type="entry name" value="ABC_transporter-like_CS"/>
</dbReference>
<keyword evidence="9 10" id="KW-0472">Membrane</keyword>
<organism evidence="12 14">
    <name type="scientific">Pseudomonas cannabina</name>
    <dbReference type="NCBI Taxonomy" id="86840"/>
    <lineage>
        <taxon>Bacteria</taxon>
        <taxon>Pseudomonadati</taxon>
        <taxon>Pseudomonadota</taxon>
        <taxon>Gammaproteobacteria</taxon>
        <taxon>Pseudomonadales</taxon>
        <taxon>Pseudomonadaceae</taxon>
        <taxon>Pseudomonas</taxon>
    </lineage>
</organism>
<evidence type="ECO:0000256" key="9">
    <source>
        <dbReference type="ARBA" id="ARBA00023136"/>
    </source>
</evidence>
<dbReference type="FunFam" id="3.40.50.300:FF:000126">
    <property type="entry name" value="Galactose/methyl galactoside import ATP-binding protein MglA"/>
    <property type="match status" value="1"/>
</dbReference>
<evidence type="ECO:0000256" key="3">
    <source>
        <dbReference type="ARBA" id="ARBA00022475"/>
    </source>
</evidence>
<evidence type="ECO:0000313" key="12">
    <source>
        <dbReference type="EMBL" id="KPW77782.1"/>
    </source>
</evidence>
<evidence type="ECO:0000313" key="14">
    <source>
        <dbReference type="Proteomes" id="UP000050564"/>
    </source>
</evidence>
<comment type="subcellular location">
    <subcellularLocation>
        <location evidence="10">Cell inner membrane</location>
        <topology evidence="10">Peripheral membrane protein</topology>
    </subcellularLocation>
    <subcellularLocation>
        <location evidence="1">Cell membrane</location>
        <topology evidence="1">Peripheral membrane protein</topology>
    </subcellularLocation>
</comment>
<protein>
    <recommendedName>
        <fullName evidence="10">Ribose/galactose/methyl galactoside import ATP-binding protein</fullName>
        <ecNumber evidence="10">7.5.2.11</ecNumber>
    </recommendedName>
</protein>
<dbReference type="PANTHER" id="PTHR43790">
    <property type="entry name" value="CARBOHYDRATE TRANSPORT ATP-BINDING PROTEIN MG119-RELATED"/>
    <property type="match status" value="1"/>
</dbReference>
<feature type="domain" description="ABC transporter" evidence="11">
    <location>
        <begin position="54"/>
        <end position="290"/>
    </location>
</feature>
<feature type="domain" description="ABC transporter" evidence="11">
    <location>
        <begin position="300"/>
        <end position="544"/>
    </location>
</feature>
<dbReference type="CDD" id="cd03215">
    <property type="entry name" value="ABC_Carb_Monos_II"/>
    <property type="match status" value="1"/>
</dbReference>
<evidence type="ECO:0000256" key="10">
    <source>
        <dbReference type="RuleBase" id="RU367029"/>
    </source>
</evidence>
<evidence type="ECO:0000259" key="11">
    <source>
        <dbReference type="PROSITE" id="PS50893"/>
    </source>
</evidence>
<dbReference type="GO" id="GO:0016887">
    <property type="term" value="F:ATP hydrolysis activity"/>
    <property type="evidence" value="ECO:0007669"/>
    <property type="project" value="InterPro"/>
</dbReference>
<keyword evidence="7 10" id="KW-0067">ATP-binding</keyword>
<keyword evidence="3" id="KW-1003">Cell membrane</keyword>
<evidence type="ECO:0000256" key="1">
    <source>
        <dbReference type="ARBA" id="ARBA00004202"/>
    </source>
</evidence>
<evidence type="ECO:0000256" key="4">
    <source>
        <dbReference type="ARBA" id="ARBA00022597"/>
    </source>
</evidence>
<keyword evidence="4 10" id="KW-0762">Sugar transport</keyword>
<dbReference type="PROSITE" id="PS00211">
    <property type="entry name" value="ABC_TRANSPORTER_1"/>
    <property type="match status" value="1"/>
</dbReference>
<dbReference type="PANTHER" id="PTHR43790:SF7">
    <property type="entry name" value="GALACTOSE_METHYL GALACTOSIDE IMPORT ATP-BINDING PROTEIN MGLA"/>
    <property type="match status" value="1"/>
</dbReference>
<dbReference type="InterPro" id="IPR027417">
    <property type="entry name" value="P-loop_NTPase"/>
</dbReference>
<dbReference type="FunFam" id="3.40.50.300:FF:000127">
    <property type="entry name" value="Ribose import ATP-binding protein RbsA"/>
    <property type="match status" value="1"/>
</dbReference>
<comment type="caution">
    <text evidence="12">The sequence shown here is derived from an EMBL/GenBank/DDBJ whole genome shotgun (WGS) entry which is preliminary data.</text>
</comment>
<evidence type="ECO:0000256" key="7">
    <source>
        <dbReference type="ARBA" id="ARBA00022840"/>
    </source>
</evidence>
<sequence>MKTSPPSNNNSRPAREDPPIFLGLPLEEFVIMSGSATAHPPAPANVEASSPYLLEISHISKGFPGVVALDDVQLRVRPGSVLALMGENGAGKSTLMKIIAGIYQPDAGEIRLRGKPVRFETPLSALQAGIAMIHQELNLMPFMSIAENIWIGREQLNGLHMVDHREMHRCTAELLERLRIRLDPEELVGNLSIAERQMVEIAKAVSYDSDVLIMDEPTSAITETEVAHLFSIIGDLRAQGKGIIYITHKMNEVFEIADEVAVFRDGTYIGLQSADSMDGDSLISMMVGRELTQLFPQRDKPAGDLLLSVRDLSLNGIFKDVSFDLRAGEILGIAGLMGSGRTNVAETLFGITPSDGGEIHFDGKAVRIGDPHQAIELGFALLTEDRKLTGLFPCLSVMENMEMAVLANYAGNGFVQQKALRALCEDMCKKLRVKTPSLEQCIDTLSGGNQQKALLARWLMTNPRVLILDEPTRGIDVGAKVEIYRLISMLASEGMAVIMISSELPEVLGMSDRVMVMHEGEMMGILDRIEATQEKVMHLASGHRVH</sequence>
<dbReference type="InterPro" id="IPR003593">
    <property type="entry name" value="AAA+_ATPase"/>
</dbReference>
<keyword evidence="10" id="KW-0997">Cell inner membrane</keyword>
<gene>
    <name evidence="12" type="ORF">ALO81_100065</name>
    <name evidence="13" type="ORF">ALQ64_101332</name>
</gene>
<name>A0A0N8QZ97_PSECA</name>
<keyword evidence="5" id="KW-0677">Repeat</keyword>
<keyword evidence="2 10" id="KW-0813">Transport</keyword>
<dbReference type="GO" id="GO:0015749">
    <property type="term" value="P:monosaccharide transmembrane transport"/>
    <property type="evidence" value="ECO:0007669"/>
    <property type="project" value="UniProtKB-ARBA"/>
</dbReference>
<dbReference type="SUPFAM" id="SSF52540">
    <property type="entry name" value="P-loop containing nucleoside triphosphate hydrolases"/>
    <property type="match status" value="2"/>
</dbReference>
<evidence type="ECO:0000256" key="6">
    <source>
        <dbReference type="ARBA" id="ARBA00022741"/>
    </source>
</evidence>
<dbReference type="InterPro" id="IPR050107">
    <property type="entry name" value="ABC_carbohydrate_import_ATPase"/>
</dbReference>
<reference evidence="13 15" key="2">
    <citation type="submission" date="2018-08" db="EMBL/GenBank/DDBJ databases">
        <title>Recombination of ecologically and evolutionarily significant loci maintains genetic cohesion in the Pseudomonas syringae species complex.</title>
        <authorList>
            <person name="Dillon M."/>
            <person name="Thakur S."/>
            <person name="Almeida R.N.D."/>
            <person name="Weir B.S."/>
            <person name="Guttman D.S."/>
        </authorList>
    </citation>
    <scope>NUCLEOTIDE SEQUENCE [LARGE SCALE GENOMIC DNA]</scope>
    <source>
        <strain evidence="13 15">ICMP 2821</strain>
    </source>
</reference>
<dbReference type="PROSITE" id="PS50893">
    <property type="entry name" value="ABC_TRANSPORTER_2"/>
    <property type="match status" value="2"/>
</dbReference>
<comment type="function">
    <text evidence="10">Part of an ABC transporter complex involved in carbohydrate import. Could be involved in ribose, galactose and/or methyl galactoside import. Responsible for energy coupling to the transport system.</text>
</comment>
<keyword evidence="8 10" id="KW-1278">Translocase</keyword>
<dbReference type="SMART" id="SM00382">
    <property type="entry name" value="AAA"/>
    <property type="match status" value="2"/>
</dbReference>
<accession>A0A0N8QZ97</accession>
<dbReference type="GO" id="GO:0043211">
    <property type="term" value="F:ABC-type carbohydrate transporter activity"/>
    <property type="evidence" value="ECO:0007669"/>
    <property type="project" value="UniProtKB-UniRule"/>
</dbReference>
<dbReference type="PATRIC" id="fig|86840.3.peg.5215"/>
<evidence type="ECO:0000256" key="5">
    <source>
        <dbReference type="ARBA" id="ARBA00022737"/>
    </source>
</evidence>
<comment type="catalytic activity">
    <reaction evidence="10">
        <text>D-galactose(out) + ATP + H2O = D-galactose(in) + ADP + phosphate + H(+)</text>
        <dbReference type="Rhea" id="RHEA:60156"/>
        <dbReference type="ChEBI" id="CHEBI:4139"/>
        <dbReference type="ChEBI" id="CHEBI:15377"/>
        <dbReference type="ChEBI" id="CHEBI:15378"/>
        <dbReference type="ChEBI" id="CHEBI:30616"/>
        <dbReference type="ChEBI" id="CHEBI:43474"/>
        <dbReference type="ChEBI" id="CHEBI:456216"/>
        <dbReference type="EC" id="7.5.2.11"/>
    </reaction>
</comment>
<dbReference type="GO" id="GO:0005886">
    <property type="term" value="C:plasma membrane"/>
    <property type="evidence" value="ECO:0007669"/>
    <property type="project" value="UniProtKB-SubCell"/>
</dbReference>
<dbReference type="AlphaFoldDB" id="A0A0N8QZ97"/>
<dbReference type="EMBL" id="RBOW01000031">
    <property type="protein sequence ID" value="RMN42482.1"/>
    <property type="molecule type" value="Genomic_DNA"/>
</dbReference>
<evidence type="ECO:0000256" key="8">
    <source>
        <dbReference type="ARBA" id="ARBA00022967"/>
    </source>
</evidence>
<dbReference type="InterPro" id="IPR003439">
    <property type="entry name" value="ABC_transporter-like_ATP-bd"/>
</dbReference>
<evidence type="ECO:0000256" key="2">
    <source>
        <dbReference type="ARBA" id="ARBA00022448"/>
    </source>
</evidence>
<keyword evidence="6 10" id="KW-0547">Nucleotide-binding</keyword>
<dbReference type="Proteomes" id="UP000050564">
    <property type="component" value="Unassembled WGS sequence"/>
</dbReference>